<feature type="active site" evidence="9">
    <location>
        <position position="171"/>
    </location>
</feature>
<dbReference type="PROSITE" id="PS51273">
    <property type="entry name" value="GATASE_TYPE_1"/>
    <property type="match status" value="1"/>
</dbReference>
<dbReference type="Pfam" id="PF00958">
    <property type="entry name" value="GMP_synt_C"/>
    <property type="match status" value="1"/>
</dbReference>
<keyword evidence="3 9" id="KW-0436">Ligase</keyword>
<dbReference type="SUPFAM" id="SSF54810">
    <property type="entry name" value="GMP synthetase C-terminal dimerisation domain"/>
    <property type="match status" value="1"/>
</dbReference>
<dbReference type="HAMAP" id="MF_00344">
    <property type="entry name" value="GMP_synthase"/>
    <property type="match status" value="1"/>
</dbReference>
<evidence type="ECO:0000256" key="10">
    <source>
        <dbReference type="PROSITE-ProRule" id="PRU00886"/>
    </source>
</evidence>
<dbReference type="InterPro" id="IPR004739">
    <property type="entry name" value="GMP_synth_GATase"/>
</dbReference>
<dbReference type="PRINTS" id="PR00099">
    <property type="entry name" value="CPSGATASE"/>
</dbReference>
<evidence type="ECO:0000256" key="6">
    <source>
        <dbReference type="ARBA" id="ARBA00022755"/>
    </source>
</evidence>
<evidence type="ECO:0000256" key="4">
    <source>
        <dbReference type="ARBA" id="ARBA00022741"/>
    </source>
</evidence>
<evidence type="ECO:0000256" key="7">
    <source>
        <dbReference type="ARBA" id="ARBA00022840"/>
    </source>
</evidence>
<evidence type="ECO:0000256" key="2">
    <source>
        <dbReference type="ARBA" id="ARBA00005153"/>
    </source>
</evidence>
<dbReference type="Gene3D" id="3.40.50.880">
    <property type="match status" value="1"/>
</dbReference>
<feature type="active site" description="Nucleophile" evidence="9">
    <location>
        <position position="84"/>
    </location>
</feature>
<accession>A0A5Q2N097</accession>
<name>A0A5Q2N097_9FIRM</name>
<dbReference type="NCBIfam" id="NF000848">
    <property type="entry name" value="PRK00074.1"/>
    <property type="match status" value="1"/>
</dbReference>
<dbReference type="PANTHER" id="PTHR11922:SF2">
    <property type="entry name" value="GMP SYNTHASE [GLUTAMINE-HYDROLYZING]"/>
    <property type="match status" value="1"/>
</dbReference>
<dbReference type="EMBL" id="CP045875">
    <property type="protein sequence ID" value="QGG46652.1"/>
    <property type="molecule type" value="Genomic_DNA"/>
</dbReference>
<organism evidence="12 13">
    <name type="scientific">Heliorestis convoluta</name>
    <dbReference type="NCBI Taxonomy" id="356322"/>
    <lineage>
        <taxon>Bacteria</taxon>
        <taxon>Bacillati</taxon>
        <taxon>Bacillota</taxon>
        <taxon>Clostridia</taxon>
        <taxon>Eubacteriales</taxon>
        <taxon>Heliobacteriaceae</taxon>
        <taxon>Heliorestis</taxon>
    </lineage>
</organism>
<keyword evidence="5 9" id="KW-0332">GMP biosynthesis</keyword>
<keyword evidence="7 9" id="KW-0067">ATP-binding</keyword>
<dbReference type="InterPro" id="IPR025777">
    <property type="entry name" value="GMPS_ATP_PPase_dom"/>
</dbReference>
<dbReference type="CDD" id="cd01742">
    <property type="entry name" value="GATase1_GMP_Synthase"/>
    <property type="match status" value="1"/>
</dbReference>
<dbReference type="InterPro" id="IPR017926">
    <property type="entry name" value="GATASE"/>
</dbReference>
<feature type="binding site" evidence="10">
    <location>
        <begin position="225"/>
        <end position="231"/>
    </location>
    <ligand>
        <name>ATP</name>
        <dbReference type="ChEBI" id="CHEBI:30616"/>
    </ligand>
</feature>
<evidence type="ECO:0000313" key="12">
    <source>
        <dbReference type="EMBL" id="QGG46652.1"/>
    </source>
</evidence>
<dbReference type="SUPFAM" id="SSF52402">
    <property type="entry name" value="Adenine nucleotide alpha hydrolases-like"/>
    <property type="match status" value="1"/>
</dbReference>
<keyword evidence="13" id="KW-1185">Reference proteome</keyword>
<dbReference type="InterPro" id="IPR022955">
    <property type="entry name" value="GMP_synthase"/>
</dbReference>
<comment type="function">
    <text evidence="1 9">Catalyzes the synthesis of GMP from XMP.</text>
</comment>
<reference evidence="13" key="1">
    <citation type="submission" date="2019-11" db="EMBL/GenBank/DDBJ databases">
        <title>Genome sequence of Heliorestis convoluta strain HH, an alkaliphilic and minimalistic phototrophic bacterium from a soda lake in Egypt.</title>
        <authorList>
            <person name="Dewey E.D."/>
            <person name="Stokes L.M."/>
            <person name="Burchell B.M."/>
            <person name="Shaffer K.N."/>
            <person name="Huntington A.M."/>
            <person name="Baker J.M."/>
            <person name="Nadendla S."/>
            <person name="Giglio M.G."/>
            <person name="Touchman J.W."/>
            <person name="Blankenship R.E."/>
            <person name="Madigan M.T."/>
            <person name="Sattley W.M."/>
        </authorList>
    </citation>
    <scope>NUCLEOTIDE SEQUENCE [LARGE SCALE GENOMIC DNA]</scope>
    <source>
        <strain evidence="13">HH</strain>
    </source>
</reference>
<comment type="pathway">
    <text evidence="2 9">Purine metabolism; GMP biosynthesis; GMP from XMP (L-Gln route): step 1/1.</text>
</comment>
<dbReference type="NCBIfam" id="TIGR00888">
    <property type="entry name" value="guaA_Nterm"/>
    <property type="match status" value="1"/>
</dbReference>
<dbReference type="GO" id="GO:0005829">
    <property type="term" value="C:cytosol"/>
    <property type="evidence" value="ECO:0007669"/>
    <property type="project" value="TreeGrafter"/>
</dbReference>
<protein>
    <recommendedName>
        <fullName evidence="9">GMP synthase [glutamine-hydrolyzing]</fullName>
        <ecNumber evidence="9">6.3.5.2</ecNumber>
    </recommendedName>
    <alternativeName>
        <fullName evidence="9">GMP synthetase</fullName>
    </alternativeName>
    <alternativeName>
        <fullName evidence="9">Glutamine amidotransferase</fullName>
    </alternativeName>
</protein>
<dbReference type="Gene3D" id="3.30.300.10">
    <property type="match status" value="1"/>
</dbReference>
<dbReference type="SUPFAM" id="SSF52317">
    <property type="entry name" value="Class I glutamine amidotransferase-like"/>
    <property type="match status" value="1"/>
</dbReference>
<feature type="domain" description="GMPS ATP-PPase" evidence="11">
    <location>
        <begin position="198"/>
        <end position="387"/>
    </location>
</feature>
<dbReference type="KEGG" id="hcv:FTV88_0473"/>
<dbReference type="AlphaFoldDB" id="A0A5Q2N097"/>
<dbReference type="InterPro" id="IPR029062">
    <property type="entry name" value="Class_I_gatase-like"/>
</dbReference>
<comment type="catalytic activity">
    <reaction evidence="9">
        <text>XMP + L-glutamine + ATP + H2O = GMP + L-glutamate + AMP + diphosphate + 2 H(+)</text>
        <dbReference type="Rhea" id="RHEA:11680"/>
        <dbReference type="ChEBI" id="CHEBI:15377"/>
        <dbReference type="ChEBI" id="CHEBI:15378"/>
        <dbReference type="ChEBI" id="CHEBI:29985"/>
        <dbReference type="ChEBI" id="CHEBI:30616"/>
        <dbReference type="ChEBI" id="CHEBI:33019"/>
        <dbReference type="ChEBI" id="CHEBI:57464"/>
        <dbReference type="ChEBI" id="CHEBI:58115"/>
        <dbReference type="ChEBI" id="CHEBI:58359"/>
        <dbReference type="ChEBI" id="CHEBI:456215"/>
        <dbReference type="EC" id="6.3.5.2"/>
    </reaction>
</comment>
<evidence type="ECO:0000256" key="1">
    <source>
        <dbReference type="ARBA" id="ARBA00002332"/>
    </source>
</evidence>
<dbReference type="EC" id="6.3.5.2" evidence="9"/>
<keyword evidence="6 9" id="KW-0658">Purine biosynthesis</keyword>
<proteinExistence type="inferred from homology"/>
<dbReference type="GO" id="GO:0005524">
    <property type="term" value="F:ATP binding"/>
    <property type="evidence" value="ECO:0007669"/>
    <property type="project" value="UniProtKB-UniRule"/>
</dbReference>
<comment type="subunit">
    <text evidence="9">Homodimer.</text>
</comment>
<evidence type="ECO:0000259" key="11">
    <source>
        <dbReference type="PROSITE" id="PS51553"/>
    </source>
</evidence>
<dbReference type="InterPro" id="IPR022310">
    <property type="entry name" value="NAD/GMP_synthase"/>
</dbReference>
<dbReference type="Proteomes" id="UP000366051">
    <property type="component" value="Chromosome"/>
</dbReference>
<dbReference type="Pfam" id="PF02540">
    <property type="entry name" value="NAD_synthase"/>
    <property type="match status" value="1"/>
</dbReference>
<gene>
    <name evidence="9 12" type="primary">guaA</name>
    <name evidence="12" type="ORF">FTV88_0473</name>
</gene>
<evidence type="ECO:0000313" key="13">
    <source>
        <dbReference type="Proteomes" id="UP000366051"/>
    </source>
</evidence>
<evidence type="ECO:0000256" key="9">
    <source>
        <dbReference type="HAMAP-Rule" id="MF_00344"/>
    </source>
</evidence>
<sequence length="513" mass="57272">MTQSHETVLVLDFGGQYNQLIARRVRELQVYCEMHPYNMPIEEIQAMNPKGIIFSGGPSSVYAEQAPTVDRAIYELGIPIFGICYGMQLMTHQLGGKVSKAEKREYGKADLTITASEGLFAEINGDIQCWMSHGDKVEAIPEGFVVTGKTDHAPFAAIGHNERRFYGVQFHPEVRHTPQGMDMLRRFLFDICDCTGDWTTENFIEEQVQLIRNKVGDGKVLCALSGGVDSSVAALLVHRAVGDKLTCVYVDHGFMRLNESERVVKTFREELGMNLVFVEASERFLNKIAGVSDPETKRKSIGNEFIRVFEEEATKLGKVDYLVQGTLYPDVVESGTSTAATIKTHHNVGGLPEDMQFELIEPLRALFKDEVRAVGQALGLPEDIVWRQPFPGPGLAIRVLGAVTKESLDTLRLADDIVFQEIKKAGLYRQIWQSFVVLPTTVKTVGVMGDERTYANPAILRAVTSDDAMTADWARLPYELMERISSRIVNEVEGINRVCYDITSKPPGTIEWE</sequence>
<keyword evidence="8 9" id="KW-0315">Glutamine amidotransferase</keyword>
<dbReference type="Pfam" id="PF00117">
    <property type="entry name" value="GATase"/>
    <property type="match status" value="1"/>
</dbReference>
<dbReference type="UniPathway" id="UPA00189">
    <property type="reaction ID" value="UER00296"/>
</dbReference>
<evidence type="ECO:0000256" key="3">
    <source>
        <dbReference type="ARBA" id="ARBA00022598"/>
    </source>
</evidence>
<dbReference type="CDD" id="cd01997">
    <property type="entry name" value="GMP_synthase_C"/>
    <property type="match status" value="1"/>
</dbReference>
<keyword evidence="4 9" id="KW-0547">Nucleotide-binding</keyword>
<evidence type="ECO:0000256" key="8">
    <source>
        <dbReference type="ARBA" id="ARBA00022962"/>
    </source>
</evidence>
<dbReference type="PROSITE" id="PS51553">
    <property type="entry name" value="GMPS_ATP_PPASE"/>
    <property type="match status" value="1"/>
</dbReference>
<feature type="active site" evidence="9">
    <location>
        <position position="173"/>
    </location>
</feature>
<dbReference type="OrthoDB" id="9802219at2"/>
<dbReference type="GO" id="GO:0003921">
    <property type="term" value="F:GMP synthase activity"/>
    <property type="evidence" value="ECO:0007669"/>
    <property type="project" value="InterPro"/>
</dbReference>
<dbReference type="InterPro" id="IPR001674">
    <property type="entry name" value="GMP_synth_C"/>
</dbReference>
<dbReference type="FunFam" id="3.40.50.620:FF:000001">
    <property type="entry name" value="GMP synthase [glutamine-hydrolyzing]"/>
    <property type="match status" value="1"/>
</dbReference>
<dbReference type="InterPro" id="IPR014729">
    <property type="entry name" value="Rossmann-like_a/b/a_fold"/>
</dbReference>
<dbReference type="FunFam" id="3.40.50.880:FF:000001">
    <property type="entry name" value="GMP synthase [glutamine-hydrolyzing]"/>
    <property type="match status" value="1"/>
</dbReference>
<dbReference type="NCBIfam" id="TIGR00884">
    <property type="entry name" value="guaA_Cterm"/>
    <property type="match status" value="1"/>
</dbReference>
<dbReference type="PRINTS" id="PR00096">
    <property type="entry name" value="GATASE"/>
</dbReference>
<dbReference type="RefSeq" id="WP_153724180.1">
    <property type="nucleotide sequence ID" value="NZ_CP045875.1"/>
</dbReference>
<dbReference type="PANTHER" id="PTHR11922">
    <property type="entry name" value="GMP SYNTHASE-RELATED"/>
    <property type="match status" value="1"/>
</dbReference>
<dbReference type="Gene3D" id="3.40.50.620">
    <property type="entry name" value="HUPs"/>
    <property type="match status" value="1"/>
</dbReference>
<dbReference type="FunFam" id="3.30.300.10:FF:000002">
    <property type="entry name" value="GMP synthase [glutamine-hydrolyzing]"/>
    <property type="match status" value="1"/>
</dbReference>
<dbReference type="PRINTS" id="PR00097">
    <property type="entry name" value="ANTSNTHASEII"/>
</dbReference>
<evidence type="ECO:0000256" key="5">
    <source>
        <dbReference type="ARBA" id="ARBA00022749"/>
    </source>
</evidence>